<feature type="signal peptide" evidence="2">
    <location>
        <begin position="1"/>
        <end position="17"/>
    </location>
</feature>
<evidence type="ECO:0000256" key="1">
    <source>
        <dbReference type="SAM" id="MobiDB-lite"/>
    </source>
</evidence>
<dbReference type="EnsemblProtists" id="EOD07442">
    <property type="protein sequence ID" value="EOD07442"/>
    <property type="gene ID" value="EMIHUDRAFT_218359"/>
</dbReference>
<dbReference type="STRING" id="2903.R1BDQ3"/>
<dbReference type="AlphaFoldDB" id="A0A0D3I857"/>
<dbReference type="InterPro" id="IPR036691">
    <property type="entry name" value="Endo/exonu/phosph_ase_sf"/>
</dbReference>
<dbReference type="RefSeq" id="XP_005759871.1">
    <property type="nucleotide sequence ID" value="XM_005759814.1"/>
</dbReference>
<dbReference type="GeneID" id="17253592"/>
<accession>A0A0D3I857</accession>
<sequence>MALALATLALGAGRSLSVVSWNILAPTFAPPSRYPWVAPATLAWPKREAAIVATLGRLDADVVCLQEVEVALWDGLLRRFTSLGYSGVLQETQRQHPIANAVLFRRAALRCTQTESRSRALIAVLESLDAADSAAPLHVASVHLEAGAEKASQRFFQLRSLLRRLTLLQQRDEKAHATRRAPPPPALRLATLPRSAGAERTTGGSSAYGESVPLAGSPQPKAMPSETHPSDHLPVGAWPATAAAGLPRRDGLTRRRMGE</sequence>
<organism evidence="4 5">
    <name type="scientific">Emiliania huxleyi (strain CCMP1516)</name>
    <dbReference type="NCBI Taxonomy" id="280463"/>
    <lineage>
        <taxon>Eukaryota</taxon>
        <taxon>Haptista</taxon>
        <taxon>Haptophyta</taxon>
        <taxon>Prymnesiophyceae</taxon>
        <taxon>Isochrysidales</taxon>
        <taxon>Noelaerhabdaceae</taxon>
        <taxon>Emiliania</taxon>
    </lineage>
</organism>
<feature type="compositionally biased region" description="Basic and acidic residues" evidence="1">
    <location>
        <begin position="247"/>
        <end position="259"/>
    </location>
</feature>
<protein>
    <recommendedName>
        <fullName evidence="3">Endonuclease/exonuclease/phosphatase domain-containing protein</fullName>
    </recommendedName>
</protein>
<dbReference type="SUPFAM" id="SSF56219">
    <property type="entry name" value="DNase I-like"/>
    <property type="match status" value="1"/>
</dbReference>
<feature type="region of interest" description="Disordered" evidence="1">
    <location>
        <begin position="171"/>
        <end position="259"/>
    </location>
</feature>
<dbReference type="InterPro" id="IPR005135">
    <property type="entry name" value="Endo/exonuclease/phosphatase"/>
</dbReference>
<proteinExistence type="predicted"/>
<feature type="domain" description="Endonuclease/exonuclease/phosphatase" evidence="3">
    <location>
        <begin position="19"/>
        <end position="114"/>
    </location>
</feature>
<evidence type="ECO:0000313" key="5">
    <source>
        <dbReference type="Proteomes" id="UP000013827"/>
    </source>
</evidence>
<evidence type="ECO:0000313" key="4">
    <source>
        <dbReference type="EnsemblProtists" id="EOD07442"/>
    </source>
</evidence>
<feature type="chain" id="PRO_5044290959" description="Endonuclease/exonuclease/phosphatase domain-containing protein" evidence="2">
    <location>
        <begin position="18"/>
        <end position="259"/>
    </location>
</feature>
<keyword evidence="5" id="KW-1185">Reference proteome</keyword>
<dbReference type="Gene3D" id="3.60.10.10">
    <property type="entry name" value="Endonuclease/exonuclease/phosphatase"/>
    <property type="match status" value="1"/>
</dbReference>
<dbReference type="Pfam" id="PF03372">
    <property type="entry name" value="Exo_endo_phos"/>
    <property type="match status" value="1"/>
</dbReference>
<reference evidence="5" key="1">
    <citation type="journal article" date="2013" name="Nature">
        <title>Pan genome of the phytoplankton Emiliania underpins its global distribution.</title>
        <authorList>
            <person name="Read B.A."/>
            <person name="Kegel J."/>
            <person name="Klute M.J."/>
            <person name="Kuo A."/>
            <person name="Lefebvre S.C."/>
            <person name="Maumus F."/>
            <person name="Mayer C."/>
            <person name="Miller J."/>
            <person name="Monier A."/>
            <person name="Salamov A."/>
            <person name="Young J."/>
            <person name="Aguilar M."/>
            <person name="Claverie J.M."/>
            <person name="Frickenhaus S."/>
            <person name="Gonzalez K."/>
            <person name="Herman E.K."/>
            <person name="Lin Y.C."/>
            <person name="Napier J."/>
            <person name="Ogata H."/>
            <person name="Sarno A.F."/>
            <person name="Shmutz J."/>
            <person name="Schroeder D."/>
            <person name="de Vargas C."/>
            <person name="Verret F."/>
            <person name="von Dassow P."/>
            <person name="Valentin K."/>
            <person name="Van de Peer Y."/>
            <person name="Wheeler G."/>
            <person name="Dacks J.B."/>
            <person name="Delwiche C.F."/>
            <person name="Dyhrman S.T."/>
            <person name="Glockner G."/>
            <person name="John U."/>
            <person name="Richards T."/>
            <person name="Worden A.Z."/>
            <person name="Zhang X."/>
            <person name="Grigoriev I.V."/>
            <person name="Allen A.E."/>
            <person name="Bidle K."/>
            <person name="Borodovsky M."/>
            <person name="Bowler C."/>
            <person name="Brownlee C."/>
            <person name="Cock J.M."/>
            <person name="Elias M."/>
            <person name="Gladyshev V.N."/>
            <person name="Groth M."/>
            <person name="Guda C."/>
            <person name="Hadaegh A."/>
            <person name="Iglesias-Rodriguez M.D."/>
            <person name="Jenkins J."/>
            <person name="Jones B.M."/>
            <person name="Lawson T."/>
            <person name="Leese F."/>
            <person name="Lindquist E."/>
            <person name="Lobanov A."/>
            <person name="Lomsadze A."/>
            <person name="Malik S.B."/>
            <person name="Marsh M.E."/>
            <person name="Mackinder L."/>
            <person name="Mock T."/>
            <person name="Mueller-Roeber B."/>
            <person name="Pagarete A."/>
            <person name="Parker M."/>
            <person name="Probert I."/>
            <person name="Quesneville H."/>
            <person name="Raines C."/>
            <person name="Rensing S.A."/>
            <person name="Riano-Pachon D.M."/>
            <person name="Richier S."/>
            <person name="Rokitta S."/>
            <person name="Shiraiwa Y."/>
            <person name="Soanes D.M."/>
            <person name="van der Giezen M."/>
            <person name="Wahlund T.M."/>
            <person name="Williams B."/>
            <person name="Wilson W."/>
            <person name="Wolfe G."/>
            <person name="Wurch L.L."/>
        </authorList>
    </citation>
    <scope>NUCLEOTIDE SEQUENCE</scope>
</reference>
<dbReference type="KEGG" id="ehx:EMIHUDRAFT_218359"/>
<dbReference type="Proteomes" id="UP000013827">
    <property type="component" value="Unassembled WGS sequence"/>
</dbReference>
<evidence type="ECO:0000256" key="2">
    <source>
        <dbReference type="SAM" id="SignalP"/>
    </source>
</evidence>
<dbReference type="InterPro" id="IPR050410">
    <property type="entry name" value="CCR4/nocturin_mRNA_transcr"/>
</dbReference>
<dbReference type="PANTHER" id="PTHR12121">
    <property type="entry name" value="CARBON CATABOLITE REPRESSOR PROTEIN 4"/>
    <property type="match status" value="1"/>
</dbReference>
<dbReference type="PANTHER" id="PTHR12121:SF36">
    <property type="entry name" value="ENDONUCLEASE_EXONUCLEASE_PHOSPHATASE DOMAIN-CONTAINING PROTEIN"/>
    <property type="match status" value="1"/>
</dbReference>
<evidence type="ECO:0000259" key="3">
    <source>
        <dbReference type="Pfam" id="PF03372"/>
    </source>
</evidence>
<dbReference type="HOGENOM" id="CLU_1075349_0_0_1"/>
<name>A0A0D3I857_EMIH1</name>
<dbReference type="PaxDb" id="2903-EOD07442"/>
<keyword evidence="2" id="KW-0732">Signal</keyword>
<dbReference type="GO" id="GO:0000175">
    <property type="term" value="F:3'-5'-RNA exonuclease activity"/>
    <property type="evidence" value="ECO:0007669"/>
    <property type="project" value="TreeGrafter"/>
</dbReference>
<reference evidence="4" key="2">
    <citation type="submission" date="2024-10" db="UniProtKB">
        <authorList>
            <consortium name="EnsemblProtists"/>
        </authorList>
    </citation>
    <scope>IDENTIFICATION</scope>
</reference>